<dbReference type="PANTHER" id="PTHR43748:SF3">
    <property type="entry name" value="RIBOSE-5-PHOSPHATE ISOMERASE 3, CHLOROPLASTIC-RELATED"/>
    <property type="match status" value="1"/>
</dbReference>
<name>A0A0V8JCB5_9BACL</name>
<dbReference type="Proteomes" id="UP000054099">
    <property type="component" value="Unassembled WGS sequence"/>
</dbReference>
<evidence type="ECO:0000256" key="1">
    <source>
        <dbReference type="ARBA" id="ARBA00001713"/>
    </source>
</evidence>
<dbReference type="FunFam" id="3.40.50.1360:FF:000001">
    <property type="entry name" value="Ribose-5-phosphate isomerase A"/>
    <property type="match status" value="1"/>
</dbReference>
<dbReference type="Gene3D" id="3.40.50.1360">
    <property type="match status" value="1"/>
</dbReference>
<comment type="subunit">
    <text evidence="3">Homodimer.</text>
</comment>
<dbReference type="EC" id="5.3.1.6" evidence="3"/>
<dbReference type="CDD" id="cd01398">
    <property type="entry name" value="RPI_A"/>
    <property type="match status" value="1"/>
</dbReference>
<dbReference type="Gene3D" id="3.30.70.260">
    <property type="match status" value="1"/>
</dbReference>
<dbReference type="AlphaFoldDB" id="A0A0V8JCB5"/>
<keyword evidence="2 3" id="KW-0413">Isomerase</keyword>
<evidence type="ECO:0000313" key="4">
    <source>
        <dbReference type="EMBL" id="KSU84643.1"/>
    </source>
</evidence>
<proteinExistence type="inferred from homology"/>
<feature type="binding site" evidence="3">
    <location>
        <begin position="93"/>
        <end position="96"/>
    </location>
    <ligand>
        <name>substrate</name>
    </ligand>
</feature>
<feature type="binding site" evidence="3">
    <location>
        <position position="120"/>
    </location>
    <ligand>
        <name>substrate</name>
    </ligand>
</feature>
<feature type="binding site" evidence="3">
    <location>
        <begin position="25"/>
        <end position="28"/>
    </location>
    <ligand>
        <name>substrate</name>
    </ligand>
</feature>
<protein>
    <recommendedName>
        <fullName evidence="3">Ribose-5-phosphate isomerase A</fullName>
        <ecNumber evidence="3">5.3.1.6</ecNumber>
    </recommendedName>
    <alternativeName>
        <fullName evidence="3">Phosphoriboisomerase A</fullName>
        <shortName evidence="3">PRI</shortName>
    </alternativeName>
</protein>
<evidence type="ECO:0000256" key="3">
    <source>
        <dbReference type="HAMAP-Rule" id="MF_00170"/>
    </source>
</evidence>
<gene>
    <name evidence="3" type="primary">rpiA</name>
    <name evidence="4" type="ORF">AS030_03655</name>
</gene>
<dbReference type="UniPathway" id="UPA00115">
    <property type="reaction ID" value="UER00412"/>
</dbReference>
<dbReference type="OrthoDB" id="5870696at2"/>
<comment type="function">
    <text evidence="3">Catalyzes the reversible conversion of ribose-5-phosphate to ribulose 5-phosphate.</text>
</comment>
<dbReference type="SUPFAM" id="SSF75445">
    <property type="entry name" value="D-ribose-5-phosphate isomerase (RpiA), lid domain"/>
    <property type="match status" value="1"/>
</dbReference>
<comment type="pathway">
    <text evidence="3">Carbohydrate degradation; pentose phosphate pathway; D-ribose 5-phosphate from D-ribulose 5-phosphate (non-oxidative stage): step 1/1.</text>
</comment>
<dbReference type="PANTHER" id="PTHR43748">
    <property type="entry name" value="RIBOSE-5-PHOSPHATE ISOMERASE 3, CHLOROPLASTIC-RELATED"/>
    <property type="match status" value="1"/>
</dbReference>
<evidence type="ECO:0000313" key="5">
    <source>
        <dbReference type="Proteomes" id="UP000054099"/>
    </source>
</evidence>
<comment type="catalytic activity">
    <reaction evidence="1 3">
        <text>aldehydo-D-ribose 5-phosphate = D-ribulose 5-phosphate</text>
        <dbReference type="Rhea" id="RHEA:14657"/>
        <dbReference type="ChEBI" id="CHEBI:58121"/>
        <dbReference type="ChEBI" id="CHEBI:58273"/>
        <dbReference type="EC" id="5.3.1.6"/>
    </reaction>
</comment>
<dbReference type="InterPro" id="IPR004788">
    <property type="entry name" value="Ribose5P_isomerase_type_A"/>
</dbReference>
<keyword evidence="5" id="KW-1185">Reference proteome</keyword>
<reference evidence="4 5" key="1">
    <citation type="journal article" date="2014" name="Antonie Van Leeuwenhoek">
        <title>Fictibacillus enclensis sp. nov., isolated from marine sediment.</title>
        <authorList>
            <person name="Dastager S.G."/>
            <person name="Mawlankar R."/>
            <person name="Srinivasan K."/>
            <person name="Tang S.K."/>
            <person name="Lee J.C."/>
            <person name="Ramana V.V."/>
            <person name="Shouche Y.S."/>
        </authorList>
    </citation>
    <scope>NUCLEOTIDE SEQUENCE [LARGE SCALE GENOMIC DNA]</scope>
    <source>
        <strain evidence="4 5">NIO-1003</strain>
    </source>
</reference>
<dbReference type="Pfam" id="PF06026">
    <property type="entry name" value="Rib_5-P_isom_A"/>
    <property type="match status" value="1"/>
</dbReference>
<dbReference type="InterPro" id="IPR037171">
    <property type="entry name" value="NagB/RpiA_transferase-like"/>
</dbReference>
<feature type="binding site" evidence="3">
    <location>
        <begin position="80"/>
        <end position="83"/>
    </location>
    <ligand>
        <name>substrate</name>
    </ligand>
</feature>
<dbReference type="NCBIfam" id="NF001924">
    <property type="entry name" value="PRK00702.1"/>
    <property type="match status" value="1"/>
</dbReference>
<comment type="similarity">
    <text evidence="3">Belongs to the ribose 5-phosphate isomerase family.</text>
</comment>
<dbReference type="RefSeq" id="WP_061968505.1">
    <property type="nucleotide sequence ID" value="NZ_FMAV01000001.1"/>
</dbReference>
<dbReference type="SUPFAM" id="SSF100950">
    <property type="entry name" value="NagB/RpiA/CoA transferase-like"/>
    <property type="match status" value="1"/>
</dbReference>
<sequence length="225" mass="24200">MNQKQLAGEKAADYIEDGMTVGLGTGSTVFYTIQKVGEAVKNGLRIKGVSTSASTTKLAQSLGIPLVSIDDVDKIDLTIDGADEVDPKLNGIKGGGGALLFEKVVANASAKVIWVVDPAKKVQTLGKFPLPVEVIPFGAQRLFRYFEKQGLSPVIRDKENAPYVTDSGHYIIDLHLEEIREPEQLATWLDSLTGVVEHGLFLNGADLIVVGEAEGPEIIEKNRNS</sequence>
<comment type="caution">
    <text evidence="4">The sequence shown here is derived from an EMBL/GenBank/DDBJ whole genome shotgun (WGS) entry which is preliminary data.</text>
</comment>
<dbReference type="GO" id="GO:0009052">
    <property type="term" value="P:pentose-phosphate shunt, non-oxidative branch"/>
    <property type="evidence" value="ECO:0007669"/>
    <property type="project" value="UniProtKB-UniRule"/>
</dbReference>
<dbReference type="EMBL" id="LNQN01000001">
    <property type="protein sequence ID" value="KSU84643.1"/>
    <property type="molecule type" value="Genomic_DNA"/>
</dbReference>
<evidence type="ECO:0000256" key="2">
    <source>
        <dbReference type="ARBA" id="ARBA00023235"/>
    </source>
</evidence>
<dbReference type="HAMAP" id="MF_00170">
    <property type="entry name" value="Rib_5P_isom_A"/>
    <property type="match status" value="1"/>
</dbReference>
<dbReference type="GO" id="GO:0004751">
    <property type="term" value="F:ribose-5-phosphate isomerase activity"/>
    <property type="evidence" value="ECO:0007669"/>
    <property type="project" value="UniProtKB-UniRule"/>
</dbReference>
<feature type="active site" description="Proton acceptor" evidence="3">
    <location>
        <position position="102"/>
    </location>
</feature>
<dbReference type="InterPro" id="IPR050262">
    <property type="entry name" value="Ribose-5P_isomerase"/>
</dbReference>
<accession>A0A0V8JCB5</accession>
<dbReference type="InterPro" id="IPR020672">
    <property type="entry name" value="Ribose5P_isomerase_typA_subgr"/>
</dbReference>
<organism evidence="4 5">
    <name type="scientific">Fictibacillus enclensis</name>
    <dbReference type="NCBI Taxonomy" id="1017270"/>
    <lineage>
        <taxon>Bacteria</taxon>
        <taxon>Bacillati</taxon>
        <taxon>Bacillota</taxon>
        <taxon>Bacilli</taxon>
        <taxon>Bacillales</taxon>
        <taxon>Fictibacillaceae</taxon>
        <taxon>Fictibacillus</taxon>
    </lineage>
</organism>
<dbReference type="NCBIfam" id="TIGR00021">
    <property type="entry name" value="rpiA"/>
    <property type="match status" value="1"/>
</dbReference>